<evidence type="ECO:0008006" key="3">
    <source>
        <dbReference type="Google" id="ProtNLM"/>
    </source>
</evidence>
<dbReference type="Proteomes" id="UP001620461">
    <property type="component" value="Unassembled WGS sequence"/>
</dbReference>
<gene>
    <name evidence="1" type="ORF">ISP15_07550</name>
</gene>
<reference evidence="1 2" key="1">
    <citation type="submission" date="2020-10" db="EMBL/GenBank/DDBJ databases">
        <title>Phylogeny of dyella-like bacteria.</title>
        <authorList>
            <person name="Fu J."/>
        </authorList>
    </citation>
    <scope>NUCLEOTIDE SEQUENCE [LARGE SCALE GENOMIC DNA]</scope>
    <source>
        <strain evidence="1 2">JP1</strain>
    </source>
</reference>
<dbReference type="EMBL" id="JADIKJ010000007">
    <property type="protein sequence ID" value="MFK2900187.1"/>
    <property type="molecule type" value="Genomic_DNA"/>
</dbReference>
<sequence>MSDPTTPDDTAQVAAWLDDLARREMAIEAIAALGSRAIDPLASYLEHGPQPVSQSRVLAVEMLGRLHDARVPKLLRKLLRAQPLHDLPPELFESEYRVKDAAIKALVTQQNATENDVAWGIQSERLPSAVRAAGTLGLASLLPSIVGLLTDDVLAAPAESALQALRPESIRPLLAAIQAWLDPSQDTPRIRLALIRAFRWLAAANVTVTENLTDQALDHASPMVQGAAALVVRDRQAPSIVAALLHGALSKEPLLAFDCRDRLQEVEQPLVEPALEALHIDRETDVYGNAHASDIWGRYWLLTRLLQLTRHDAASLYRVMAVVSEGELVAGLHRWTSPSAISLKALLRHPDSHVRAAAAAAVERLEPFETGHWLADRLGDRDRHVRRQAYAVLRHRIQARHIRLSRADIPLWAWCLHPLKCMHLLLLSRCP</sequence>
<dbReference type="SUPFAM" id="SSF48371">
    <property type="entry name" value="ARM repeat"/>
    <property type="match status" value="1"/>
</dbReference>
<dbReference type="Gene3D" id="1.25.10.10">
    <property type="entry name" value="Leucine-rich Repeat Variant"/>
    <property type="match status" value="2"/>
</dbReference>
<evidence type="ECO:0000313" key="2">
    <source>
        <dbReference type="Proteomes" id="UP001620461"/>
    </source>
</evidence>
<proteinExistence type="predicted"/>
<dbReference type="InterPro" id="IPR016024">
    <property type="entry name" value="ARM-type_fold"/>
</dbReference>
<dbReference type="RefSeq" id="WP_404546611.1">
    <property type="nucleotide sequence ID" value="NZ_JADIKJ010000007.1"/>
</dbReference>
<name>A0ABW8JK03_9GAMM</name>
<protein>
    <recommendedName>
        <fullName evidence="3">HEAT repeat domain-containing protein</fullName>
    </recommendedName>
</protein>
<comment type="caution">
    <text evidence="1">The sequence shown here is derived from an EMBL/GenBank/DDBJ whole genome shotgun (WGS) entry which is preliminary data.</text>
</comment>
<keyword evidence="2" id="KW-1185">Reference proteome</keyword>
<evidence type="ECO:0000313" key="1">
    <source>
        <dbReference type="EMBL" id="MFK2900187.1"/>
    </source>
</evidence>
<dbReference type="InterPro" id="IPR011989">
    <property type="entry name" value="ARM-like"/>
</dbReference>
<organism evidence="1 2">
    <name type="scientific">Dyella jejuensis</name>
    <dbReference type="NCBI Taxonomy" id="1432009"/>
    <lineage>
        <taxon>Bacteria</taxon>
        <taxon>Pseudomonadati</taxon>
        <taxon>Pseudomonadota</taxon>
        <taxon>Gammaproteobacteria</taxon>
        <taxon>Lysobacterales</taxon>
        <taxon>Rhodanobacteraceae</taxon>
        <taxon>Dyella</taxon>
    </lineage>
</organism>
<accession>A0ABW8JK03</accession>